<dbReference type="InterPro" id="IPR025997">
    <property type="entry name" value="SBP_2_dom"/>
</dbReference>
<dbReference type="Pfam" id="PF00356">
    <property type="entry name" value="LacI"/>
    <property type="match status" value="1"/>
</dbReference>
<evidence type="ECO:0000256" key="2">
    <source>
        <dbReference type="ARBA" id="ARBA00023125"/>
    </source>
</evidence>
<dbReference type="CDD" id="cd01392">
    <property type="entry name" value="HTH_LacI"/>
    <property type="match status" value="1"/>
</dbReference>
<dbReference type="Pfam" id="PF13407">
    <property type="entry name" value="Peripla_BP_4"/>
    <property type="match status" value="1"/>
</dbReference>
<sequence>MDSKKDIRIVDIARMAGVSIGTVDRVIHKRGRVSEESLKKVNAVLSMVNYSPNIFARSLVSKKNYKVVALIPQHSTDDYWMYISEGLERASEEAKSSGIAFERLYFNQYDRASFEKSIERLLTLDVDGVIIANFFSSEVVRISKALDVRNIPYVYIDANIEDQNPLAYFGTHSYDSGAVAARIISGRIGQKEDILIAKMFHNSKELSNQVLSRQKGFLDYIERSAFAGKIYYADLKIDAHIRNFEALDKIFDEQTGHSIRAAITFNSTCHVLANYLKVRDRKLTYLVGYDLIEKNKVLLKEGYIDLLIGQRPELQGYRALKVITDKLLLNLQSEKINYMPIDLLIKENIDYYQNL</sequence>
<dbReference type="RefSeq" id="WP_106291865.1">
    <property type="nucleotide sequence ID" value="NZ_PVTH01000002.1"/>
</dbReference>
<accession>A0A2T0U9G9</accession>
<dbReference type="PANTHER" id="PTHR30146">
    <property type="entry name" value="LACI-RELATED TRANSCRIPTIONAL REPRESSOR"/>
    <property type="match status" value="1"/>
</dbReference>
<proteinExistence type="predicted"/>
<dbReference type="Proteomes" id="UP000238034">
    <property type="component" value="Unassembled WGS sequence"/>
</dbReference>
<dbReference type="GO" id="GO:0000976">
    <property type="term" value="F:transcription cis-regulatory region binding"/>
    <property type="evidence" value="ECO:0007669"/>
    <property type="project" value="TreeGrafter"/>
</dbReference>
<dbReference type="EMBL" id="PVTH01000002">
    <property type="protein sequence ID" value="PRY54566.1"/>
    <property type="molecule type" value="Genomic_DNA"/>
</dbReference>
<evidence type="ECO:0000259" key="4">
    <source>
        <dbReference type="PROSITE" id="PS50932"/>
    </source>
</evidence>
<keyword evidence="3" id="KW-0804">Transcription</keyword>
<dbReference type="AlphaFoldDB" id="A0A2T0U9G9"/>
<dbReference type="GO" id="GO:0003700">
    <property type="term" value="F:DNA-binding transcription factor activity"/>
    <property type="evidence" value="ECO:0007669"/>
    <property type="project" value="TreeGrafter"/>
</dbReference>
<evidence type="ECO:0000256" key="1">
    <source>
        <dbReference type="ARBA" id="ARBA00023015"/>
    </source>
</evidence>
<organism evidence="5 6">
    <name type="scientific">Arcticibacter pallidicorallinus</name>
    <dbReference type="NCBI Taxonomy" id="1259464"/>
    <lineage>
        <taxon>Bacteria</taxon>
        <taxon>Pseudomonadati</taxon>
        <taxon>Bacteroidota</taxon>
        <taxon>Sphingobacteriia</taxon>
        <taxon>Sphingobacteriales</taxon>
        <taxon>Sphingobacteriaceae</taxon>
        <taxon>Arcticibacter</taxon>
    </lineage>
</organism>
<dbReference type="OrthoDB" id="628703at2"/>
<protein>
    <submittedName>
        <fullName evidence="5">LacI family transcriptional regulator</fullName>
    </submittedName>
</protein>
<dbReference type="PROSITE" id="PS00356">
    <property type="entry name" value="HTH_LACI_1"/>
    <property type="match status" value="1"/>
</dbReference>
<dbReference type="PROSITE" id="PS50932">
    <property type="entry name" value="HTH_LACI_2"/>
    <property type="match status" value="1"/>
</dbReference>
<dbReference type="Gene3D" id="3.40.50.2300">
    <property type="match status" value="2"/>
</dbReference>
<dbReference type="InterPro" id="IPR000843">
    <property type="entry name" value="HTH_LacI"/>
</dbReference>
<comment type="caution">
    <text evidence="5">The sequence shown here is derived from an EMBL/GenBank/DDBJ whole genome shotgun (WGS) entry which is preliminary data.</text>
</comment>
<feature type="domain" description="HTH lacI-type" evidence="4">
    <location>
        <begin position="7"/>
        <end position="61"/>
    </location>
</feature>
<gene>
    <name evidence="5" type="ORF">B0I27_102335</name>
</gene>
<dbReference type="InterPro" id="IPR010982">
    <property type="entry name" value="Lambda_DNA-bd_dom_sf"/>
</dbReference>
<name>A0A2T0U9G9_9SPHI</name>
<dbReference type="InterPro" id="IPR028082">
    <property type="entry name" value="Peripla_BP_I"/>
</dbReference>
<keyword evidence="6" id="KW-1185">Reference proteome</keyword>
<keyword evidence="2" id="KW-0238">DNA-binding</keyword>
<dbReference type="SMART" id="SM00354">
    <property type="entry name" value="HTH_LACI"/>
    <property type="match status" value="1"/>
</dbReference>
<dbReference type="SUPFAM" id="SSF47413">
    <property type="entry name" value="lambda repressor-like DNA-binding domains"/>
    <property type="match status" value="1"/>
</dbReference>
<evidence type="ECO:0000313" key="6">
    <source>
        <dbReference type="Proteomes" id="UP000238034"/>
    </source>
</evidence>
<dbReference type="Gene3D" id="1.10.260.40">
    <property type="entry name" value="lambda repressor-like DNA-binding domains"/>
    <property type="match status" value="1"/>
</dbReference>
<reference evidence="5 6" key="1">
    <citation type="submission" date="2018-03" db="EMBL/GenBank/DDBJ databases">
        <title>Genomic Encyclopedia of Type Strains, Phase III (KMG-III): the genomes of soil and plant-associated and newly described type strains.</title>
        <authorList>
            <person name="Whitman W."/>
        </authorList>
    </citation>
    <scope>NUCLEOTIDE SEQUENCE [LARGE SCALE GENOMIC DNA]</scope>
    <source>
        <strain evidence="5 6">CGMCC 1.9313</strain>
    </source>
</reference>
<evidence type="ECO:0000256" key="3">
    <source>
        <dbReference type="ARBA" id="ARBA00023163"/>
    </source>
</evidence>
<dbReference type="PANTHER" id="PTHR30146:SF144">
    <property type="entry name" value="LACI-FAMILY TRANSCRIPTION REGULATOR"/>
    <property type="match status" value="1"/>
</dbReference>
<dbReference type="SUPFAM" id="SSF53822">
    <property type="entry name" value="Periplasmic binding protein-like I"/>
    <property type="match status" value="1"/>
</dbReference>
<evidence type="ECO:0000313" key="5">
    <source>
        <dbReference type="EMBL" id="PRY54566.1"/>
    </source>
</evidence>
<keyword evidence="1" id="KW-0805">Transcription regulation</keyword>